<feature type="transmembrane region" description="Helical" evidence="6">
    <location>
        <begin position="256"/>
        <end position="278"/>
    </location>
</feature>
<dbReference type="PANTHER" id="PTHR33048:SF158">
    <property type="entry name" value="MEMBRANE PROTEIN PTH11-LIKE, PUTATIVE-RELATED"/>
    <property type="match status" value="1"/>
</dbReference>
<dbReference type="Pfam" id="PF20684">
    <property type="entry name" value="Fung_rhodopsin"/>
    <property type="match status" value="1"/>
</dbReference>
<keyword evidence="3 6" id="KW-1133">Transmembrane helix</keyword>
<evidence type="ECO:0000313" key="8">
    <source>
        <dbReference type="EMBL" id="KAE8313802.1"/>
    </source>
</evidence>
<evidence type="ECO:0000256" key="6">
    <source>
        <dbReference type="SAM" id="Phobius"/>
    </source>
</evidence>
<feature type="transmembrane region" description="Helical" evidence="6">
    <location>
        <begin position="104"/>
        <end position="129"/>
    </location>
</feature>
<feature type="transmembrane region" description="Helical" evidence="6">
    <location>
        <begin position="224"/>
        <end position="244"/>
    </location>
</feature>
<feature type="transmembrane region" description="Helical" evidence="6">
    <location>
        <begin position="26"/>
        <end position="49"/>
    </location>
</feature>
<reference evidence="9" key="1">
    <citation type="submission" date="2019-04" db="EMBL/GenBank/DDBJ databases">
        <title>Friends and foes A comparative genomics studyof 23 Aspergillus species from section Flavi.</title>
        <authorList>
            <consortium name="DOE Joint Genome Institute"/>
            <person name="Kjaerbolling I."/>
            <person name="Vesth T."/>
            <person name="Frisvad J.C."/>
            <person name="Nybo J.L."/>
            <person name="Theobald S."/>
            <person name="Kildgaard S."/>
            <person name="Isbrandt T."/>
            <person name="Kuo A."/>
            <person name="Sato A."/>
            <person name="Lyhne E.K."/>
            <person name="Kogle M.E."/>
            <person name="Wiebenga A."/>
            <person name="Kun R.S."/>
            <person name="Lubbers R.J."/>
            <person name="Makela M.R."/>
            <person name="Barry K."/>
            <person name="Chovatia M."/>
            <person name="Clum A."/>
            <person name="Daum C."/>
            <person name="Haridas S."/>
            <person name="He G."/>
            <person name="LaButti K."/>
            <person name="Lipzen A."/>
            <person name="Mondo S."/>
            <person name="Riley R."/>
            <person name="Salamov A."/>
            <person name="Simmons B.A."/>
            <person name="Magnuson J.K."/>
            <person name="Henrissat B."/>
            <person name="Mortensen U.H."/>
            <person name="Larsen T.O."/>
            <person name="Devries R.P."/>
            <person name="Grigoriev I.V."/>
            <person name="Machida M."/>
            <person name="Baker S.E."/>
            <person name="Andersen M.R."/>
        </authorList>
    </citation>
    <scope>NUCLEOTIDE SEQUENCE [LARGE SCALE GENOMIC DNA]</scope>
    <source>
        <strain evidence="9">CBS 130015</strain>
    </source>
</reference>
<evidence type="ECO:0000313" key="9">
    <source>
        <dbReference type="Proteomes" id="UP000325433"/>
    </source>
</evidence>
<keyword evidence="2 6" id="KW-0812">Transmembrane</keyword>
<dbReference type="AlphaFoldDB" id="A0A5N6VZN2"/>
<comment type="similarity">
    <text evidence="5">Belongs to the SAT4 family.</text>
</comment>
<comment type="subcellular location">
    <subcellularLocation>
        <location evidence="1">Membrane</location>
        <topology evidence="1">Multi-pass membrane protein</topology>
    </subcellularLocation>
</comment>
<gene>
    <name evidence="8" type="ORF">BDV41DRAFT_564187</name>
</gene>
<protein>
    <recommendedName>
        <fullName evidence="7">Rhodopsin domain-containing protein</fullName>
    </recommendedName>
</protein>
<proteinExistence type="inferred from homology"/>
<feature type="domain" description="Rhodopsin" evidence="7">
    <location>
        <begin position="45"/>
        <end position="287"/>
    </location>
</feature>
<dbReference type="GO" id="GO:0016020">
    <property type="term" value="C:membrane"/>
    <property type="evidence" value="ECO:0007669"/>
    <property type="project" value="UniProtKB-SubCell"/>
</dbReference>
<dbReference type="EMBL" id="ML738323">
    <property type="protein sequence ID" value="KAE8313802.1"/>
    <property type="molecule type" value="Genomic_DNA"/>
</dbReference>
<keyword evidence="4 6" id="KW-0472">Membrane</keyword>
<evidence type="ECO:0000256" key="1">
    <source>
        <dbReference type="ARBA" id="ARBA00004141"/>
    </source>
</evidence>
<name>A0A5N6VZN2_9EURO</name>
<dbReference type="Proteomes" id="UP000325433">
    <property type="component" value="Unassembled WGS sequence"/>
</dbReference>
<sequence>MDLDGPAHPPPDGVIPNFDNPTNRNALAIGVLAACVAVTTICFLMRIYARVYLLRKLQLEETLVVLAYGCYWGPVYTAFAMVKMPGYFVHQWDVRLRDFMPTNYYVFIFGVCYSFVLPFLKIAILVEWCRLLAPQGLRSRTVFWWGCMATIGIQVIAGVAIVLTLNLQCIPHKAIYDLTVPGKCIDLYKIQLTSASIHLTCDVIMLLLPQPVIWTLKMTWRKRLGVSFVFSLGVLACASAALRLDTIVMYRNATDPLYSLAPVVLCSMAEMTCGFFILCLPCIPKIITETGAIRKIKRVLGMKTTSNKPSGYSENYGTVMSAYGSSSYKMSNNIRREKQKGTESMEYLHESILEAGGIIRTTHITVTEESRAANGDESKKAACPYISRTHNVE</sequence>
<organism evidence="8 9">
    <name type="scientific">Aspergillus transmontanensis</name>
    <dbReference type="NCBI Taxonomy" id="1034304"/>
    <lineage>
        <taxon>Eukaryota</taxon>
        <taxon>Fungi</taxon>
        <taxon>Dikarya</taxon>
        <taxon>Ascomycota</taxon>
        <taxon>Pezizomycotina</taxon>
        <taxon>Eurotiomycetes</taxon>
        <taxon>Eurotiomycetidae</taxon>
        <taxon>Eurotiales</taxon>
        <taxon>Aspergillaceae</taxon>
        <taxon>Aspergillus</taxon>
        <taxon>Aspergillus subgen. Circumdati</taxon>
    </lineage>
</organism>
<feature type="transmembrane region" description="Helical" evidence="6">
    <location>
        <begin position="141"/>
        <end position="163"/>
    </location>
</feature>
<accession>A0A5N6VZN2</accession>
<evidence type="ECO:0000259" key="7">
    <source>
        <dbReference type="Pfam" id="PF20684"/>
    </source>
</evidence>
<dbReference type="InterPro" id="IPR049326">
    <property type="entry name" value="Rhodopsin_dom_fungi"/>
</dbReference>
<dbReference type="InterPro" id="IPR052337">
    <property type="entry name" value="SAT4-like"/>
</dbReference>
<evidence type="ECO:0000256" key="5">
    <source>
        <dbReference type="ARBA" id="ARBA00038359"/>
    </source>
</evidence>
<evidence type="ECO:0000256" key="2">
    <source>
        <dbReference type="ARBA" id="ARBA00022692"/>
    </source>
</evidence>
<evidence type="ECO:0000256" key="3">
    <source>
        <dbReference type="ARBA" id="ARBA00022989"/>
    </source>
</evidence>
<evidence type="ECO:0000256" key="4">
    <source>
        <dbReference type="ARBA" id="ARBA00023136"/>
    </source>
</evidence>
<dbReference type="PANTHER" id="PTHR33048">
    <property type="entry name" value="PTH11-LIKE INTEGRAL MEMBRANE PROTEIN (AFU_ORTHOLOGUE AFUA_5G11245)"/>
    <property type="match status" value="1"/>
</dbReference>
<keyword evidence="9" id="KW-1185">Reference proteome</keyword>